<sequence>MRFLSMVRVAENTGQVPSERLMAEMGKLIQEFSAKGALVDTAGLRPTHEGVRLRNNHGKFSRTDGPFAEAREVIGGYAILKADSMEEAIALTNRFLEVHGDEWNVECEVRQLEDMDADCSKAA</sequence>
<dbReference type="Gene3D" id="3.30.70.1060">
    <property type="entry name" value="Dimeric alpha+beta barrel"/>
    <property type="match status" value="1"/>
</dbReference>
<protein>
    <submittedName>
        <fullName evidence="3">YciI family protein</fullName>
    </submittedName>
</protein>
<evidence type="ECO:0000256" key="1">
    <source>
        <dbReference type="ARBA" id="ARBA00007689"/>
    </source>
</evidence>
<organism evidence="3 4">
    <name type="scientific">Noviluteimonas lactosilytica</name>
    <dbReference type="NCBI Taxonomy" id="2888523"/>
    <lineage>
        <taxon>Bacteria</taxon>
        <taxon>Pseudomonadati</taxon>
        <taxon>Pseudomonadota</taxon>
        <taxon>Gammaproteobacteria</taxon>
        <taxon>Lysobacterales</taxon>
        <taxon>Lysobacteraceae</taxon>
        <taxon>Noviluteimonas</taxon>
    </lineage>
</organism>
<dbReference type="Pfam" id="PF03795">
    <property type="entry name" value="YCII"/>
    <property type="match status" value="1"/>
</dbReference>
<dbReference type="InterPro" id="IPR005545">
    <property type="entry name" value="YCII"/>
</dbReference>
<dbReference type="RefSeq" id="WP_230525527.1">
    <property type="nucleotide sequence ID" value="NZ_JAJGAK010000001.1"/>
</dbReference>
<name>A0ABS8JE54_9GAMM</name>
<evidence type="ECO:0000313" key="3">
    <source>
        <dbReference type="EMBL" id="MCC8361882.1"/>
    </source>
</evidence>
<dbReference type="InterPro" id="IPR011008">
    <property type="entry name" value="Dimeric_a/b-barrel"/>
</dbReference>
<proteinExistence type="inferred from homology"/>
<feature type="domain" description="YCII-related" evidence="2">
    <location>
        <begin position="1"/>
        <end position="94"/>
    </location>
</feature>
<dbReference type="PANTHER" id="PTHR35174:SF1">
    <property type="entry name" value="BLL0086 PROTEIN"/>
    <property type="match status" value="1"/>
</dbReference>
<evidence type="ECO:0000259" key="2">
    <source>
        <dbReference type="Pfam" id="PF03795"/>
    </source>
</evidence>
<comment type="similarity">
    <text evidence="1">Belongs to the YciI family.</text>
</comment>
<comment type="caution">
    <text evidence="3">The sequence shown here is derived from an EMBL/GenBank/DDBJ whole genome shotgun (WGS) entry which is preliminary data.</text>
</comment>
<dbReference type="SUPFAM" id="SSF54909">
    <property type="entry name" value="Dimeric alpha+beta barrel"/>
    <property type="match status" value="1"/>
</dbReference>
<evidence type="ECO:0000313" key="4">
    <source>
        <dbReference type="Proteomes" id="UP001165293"/>
    </source>
</evidence>
<dbReference type="EMBL" id="JAJGAK010000001">
    <property type="protein sequence ID" value="MCC8361882.1"/>
    <property type="molecule type" value="Genomic_DNA"/>
</dbReference>
<keyword evidence="4" id="KW-1185">Reference proteome</keyword>
<accession>A0ABS8JE54</accession>
<gene>
    <name evidence="3" type="ORF">LK996_02130</name>
</gene>
<dbReference type="PANTHER" id="PTHR35174">
    <property type="entry name" value="BLL7171 PROTEIN-RELATED"/>
    <property type="match status" value="1"/>
</dbReference>
<dbReference type="Proteomes" id="UP001165293">
    <property type="component" value="Unassembled WGS sequence"/>
</dbReference>
<reference evidence="3" key="1">
    <citation type="submission" date="2021-10" db="EMBL/GenBank/DDBJ databases">
        <authorList>
            <person name="Lyu M."/>
            <person name="Wang X."/>
            <person name="Meng X."/>
            <person name="Xu K."/>
        </authorList>
    </citation>
    <scope>NUCLEOTIDE SEQUENCE</scope>
    <source>
        <strain evidence="3">A6</strain>
    </source>
</reference>